<evidence type="ECO:0000313" key="2">
    <source>
        <dbReference type="Proteomes" id="UP000001132"/>
    </source>
</evidence>
<gene>
    <name evidence="1" type="ORF">P23p70</name>
</gene>
<evidence type="ECO:0000313" key="1">
    <source>
        <dbReference type="EMBL" id="ABU96903.1"/>
    </source>
</evidence>
<name>A7XXA0_BP234</name>
<organismHost>
    <name type="scientific">Thermus thermophilus</name>
    <dbReference type="NCBI Taxonomy" id="274"/>
</organismHost>
<dbReference type="GeneID" id="5600453"/>
<dbReference type="RefSeq" id="YP_001467923.1">
    <property type="nucleotide sequence ID" value="NC_009803.1"/>
</dbReference>
<proteinExistence type="predicted"/>
<sequence length="110" mass="12756">MEGALAPFFSEPYAMHRTASAYYTFMELTRVQKRVATYFPDVKDVWAQDGVVEMRSKDRTTLFLYDDGTIMVTHPDFQCAWYFDGEDLKLIGKPLPNLKVPAWLYCALWG</sequence>
<dbReference type="EMBL" id="EU100883">
    <property type="protein sequence ID" value="ABU96903.1"/>
    <property type="molecule type" value="Genomic_DNA"/>
</dbReference>
<organism evidence="1 2">
    <name type="scientific">Thermus virus P23-45</name>
    <name type="common">Thermus thermophilus phage P23-45</name>
    <dbReference type="NCBI Taxonomy" id="2914006"/>
    <lineage>
        <taxon>Viruses</taxon>
        <taxon>Duplodnaviria</taxon>
        <taxon>Heunggongvirae</taxon>
        <taxon>Uroviricota</taxon>
        <taxon>Caudoviricetes</taxon>
        <taxon>Oshimavirus</taxon>
        <taxon>Oshimavirus P2345</taxon>
    </lineage>
</organism>
<dbReference type="KEGG" id="vg:5600453"/>
<reference evidence="1 2" key="1">
    <citation type="journal article" date="2008" name="J. Mol. Biol.">
        <title>Genome comparison and proteomic characterization of Thermus thermophilus bacteriophages P23-45 and P74-26: siphoviruses with triplex-forming sequences and the longest known tails.</title>
        <authorList>
            <person name="Minakhin L."/>
            <person name="Goel M."/>
            <person name="Berdygulova Z."/>
            <person name="Ramanculov E."/>
            <person name="Florens L."/>
            <person name="Glazko G."/>
            <person name="Karamychev V.N."/>
            <person name="Slesarev A.I."/>
            <person name="Kozyavkin S.A."/>
            <person name="Khromov I."/>
            <person name="Ackermann H.W."/>
            <person name="Washburn M."/>
            <person name="Mushegian A."/>
            <person name="Severinov K."/>
        </authorList>
    </citation>
    <scope>NUCLEOTIDE SEQUENCE</scope>
</reference>
<protein>
    <submittedName>
        <fullName evidence="1">Uncharacterized protein</fullName>
    </submittedName>
</protein>
<dbReference type="Proteomes" id="UP000001132">
    <property type="component" value="Segment"/>
</dbReference>
<accession>A7XXA0</accession>
<keyword evidence="2" id="KW-1185">Reference proteome</keyword>